<evidence type="ECO:0000256" key="4">
    <source>
        <dbReference type="ARBA" id="ARBA00023002"/>
    </source>
</evidence>
<dbReference type="GO" id="GO:0071949">
    <property type="term" value="F:FAD binding"/>
    <property type="evidence" value="ECO:0007669"/>
    <property type="project" value="InterPro"/>
</dbReference>
<feature type="domain" description="FAD-binding PCMH-type" evidence="6">
    <location>
        <begin position="63"/>
        <end position="233"/>
    </location>
</feature>
<sequence>MACVLIFVAFSLLWAAFVDATTLAASTCETIEKRVSSASRVTYPGALSPIIASEATGHWFLSSNQVPACVFEAGSPGDISIALRVIGRDRSPFAVMSGGHASNQGFSSTKGVHISLRRLSQVALSPNNRTVEIGFGQKWVDVFRKLDGTGYNVVGGRVPGPGVGGFTLGGGYSWKTNQYGLTCDTVKSFNLVLPNGTITTASERFNRDLFFALKGGMNKFGIVTSAVFSTHQQPPKVYGGLIIYPSSSVPTLLNQTVAFSSGSTDKRTQIITTIGGSPTGNTALALFFHDGPEKPSSFAPFEGIPHLLNTVKSQSFLKFVQSVPSELAQVANVRGAFATMSTSDITAKFAYAIKAECDRLGGLMALHSGVTVSYDIEPFTKYGEFATESAYPHRTSPLPLNLYFSWANKLEDDYWHSQMRESIQRLKKVAIEDGIYGSDFTQYPNYALAPATAEELYGIGNAARLRSIRRRIDPDRIMDLVGGFEI</sequence>
<keyword evidence="5" id="KW-0732">Signal</keyword>
<feature type="chain" id="PRO_5041301157" description="FAD-binding PCMH-type domain-containing protein" evidence="5">
    <location>
        <begin position="21"/>
        <end position="486"/>
    </location>
</feature>
<evidence type="ECO:0000259" key="6">
    <source>
        <dbReference type="PROSITE" id="PS51387"/>
    </source>
</evidence>
<dbReference type="InterPro" id="IPR050416">
    <property type="entry name" value="FAD-linked_Oxidoreductase"/>
</dbReference>
<evidence type="ECO:0000256" key="2">
    <source>
        <dbReference type="ARBA" id="ARBA00022630"/>
    </source>
</evidence>
<keyword evidence="4" id="KW-0560">Oxidoreductase</keyword>
<dbReference type="GO" id="GO:0016491">
    <property type="term" value="F:oxidoreductase activity"/>
    <property type="evidence" value="ECO:0007669"/>
    <property type="project" value="UniProtKB-KW"/>
</dbReference>
<keyword evidence="8" id="KW-1185">Reference proteome</keyword>
<dbReference type="InterPro" id="IPR016166">
    <property type="entry name" value="FAD-bd_PCMH"/>
</dbReference>
<evidence type="ECO:0000313" key="8">
    <source>
        <dbReference type="Proteomes" id="UP001174936"/>
    </source>
</evidence>
<dbReference type="PANTHER" id="PTHR42973">
    <property type="entry name" value="BINDING OXIDOREDUCTASE, PUTATIVE (AFU_ORTHOLOGUE AFUA_1G17690)-RELATED"/>
    <property type="match status" value="1"/>
</dbReference>
<dbReference type="Pfam" id="PF01565">
    <property type="entry name" value="FAD_binding_4"/>
    <property type="match status" value="1"/>
</dbReference>
<evidence type="ECO:0000313" key="7">
    <source>
        <dbReference type="EMBL" id="KAK0649838.1"/>
    </source>
</evidence>
<keyword evidence="2" id="KW-0285">Flavoprotein</keyword>
<comment type="similarity">
    <text evidence="1">Belongs to the oxygen-dependent FAD-linked oxidoreductase family.</text>
</comment>
<evidence type="ECO:0000256" key="3">
    <source>
        <dbReference type="ARBA" id="ARBA00022827"/>
    </source>
</evidence>
<dbReference type="Proteomes" id="UP001174936">
    <property type="component" value="Unassembled WGS sequence"/>
</dbReference>
<dbReference type="InterPro" id="IPR016169">
    <property type="entry name" value="FAD-bd_PCMH_sub2"/>
</dbReference>
<organism evidence="7 8">
    <name type="scientific">Cercophora newfieldiana</name>
    <dbReference type="NCBI Taxonomy" id="92897"/>
    <lineage>
        <taxon>Eukaryota</taxon>
        <taxon>Fungi</taxon>
        <taxon>Dikarya</taxon>
        <taxon>Ascomycota</taxon>
        <taxon>Pezizomycotina</taxon>
        <taxon>Sordariomycetes</taxon>
        <taxon>Sordariomycetidae</taxon>
        <taxon>Sordariales</taxon>
        <taxon>Lasiosphaeriaceae</taxon>
        <taxon>Cercophora</taxon>
    </lineage>
</organism>
<gene>
    <name evidence="7" type="ORF">B0T16DRAFT_410762</name>
</gene>
<dbReference type="EMBL" id="JAULSV010000003">
    <property type="protein sequence ID" value="KAK0649838.1"/>
    <property type="molecule type" value="Genomic_DNA"/>
</dbReference>
<dbReference type="SUPFAM" id="SSF56176">
    <property type="entry name" value="FAD-binding/transporter-associated domain-like"/>
    <property type="match status" value="1"/>
</dbReference>
<dbReference type="Gene3D" id="3.40.462.20">
    <property type="match status" value="1"/>
</dbReference>
<dbReference type="Gene3D" id="3.30.465.10">
    <property type="match status" value="1"/>
</dbReference>
<dbReference type="PANTHER" id="PTHR42973:SF13">
    <property type="entry name" value="FAD-BINDING PCMH-TYPE DOMAIN-CONTAINING PROTEIN"/>
    <property type="match status" value="1"/>
</dbReference>
<evidence type="ECO:0000256" key="1">
    <source>
        <dbReference type="ARBA" id="ARBA00005466"/>
    </source>
</evidence>
<proteinExistence type="inferred from homology"/>
<protein>
    <recommendedName>
        <fullName evidence="6">FAD-binding PCMH-type domain-containing protein</fullName>
    </recommendedName>
</protein>
<reference evidence="7" key="1">
    <citation type="submission" date="2023-06" db="EMBL/GenBank/DDBJ databases">
        <title>Genome-scale phylogeny and comparative genomics of the fungal order Sordariales.</title>
        <authorList>
            <consortium name="Lawrence Berkeley National Laboratory"/>
            <person name="Hensen N."/>
            <person name="Bonometti L."/>
            <person name="Westerberg I."/>
            <person name="Brannstrom I.O."/>
            <person name="Guillou S."/>
            <person name="Cros-Aarteil S."/>
            <person name="Calhoun S."/>
            <person name="Haridas S."/>
            <person name="Kuo A."/>
            <person name="Mondo S."/>
            <person name="Pangilinan J."/>
            <person name="Riley R."/>
            <person name="Labutti K."/>
            <person name="Andreopoulos B."/>
            <person name="Lipzen A."/>
            <person name="Chen C."/>
            <person name="Yanf M."/>
            <person name="Daum C."/>
            <person name="Ng V."/>
            <person name="Clum A."/>
            <person name="Steindorff A."/>
            <person name="Ohm R."/>
            <person name="Martin F."/>
            <person name="Silar P."/>
            <person name="Natvig D."/>
            <person name="Lalanne C."/>
            <person name="Gautier V."/>
            <person name="Ament-Velasquez S.L."/>
            <person name="Kruys A."/>
            <person name="Hutchinson M.I."/>
            <person name="Powell A.J."/>
            <person name="Barry K."/>
            <person name="Miller A.N."/>
            <person name="Grigoriev I.V."/>
            <person name="Debuchy R."/>
            <person name="Gladieux P."/>
            <person name="Thoren M.H."/>
            <person name="Johannesson H."/>
        </authorList>
    </citation>
    <scope>NUCLEOTIDE SEQUENCE</scope>
    <source>
        <strain evidence="7">SMH2532-1</strain>
    </source>
</reference>
<evidence type="ECO:0000256" key="5">
    <source>
        <dbReference type="SAM" id="SignalP"/>
    </source>
</evidence>
<dbReference type="AlphaFoldDB" id="A0AA40CUK4"/>
<accession>A0AA40CUK4</accession>
<name>A0AA40CUK4_9PEZI</name>
<feature type="signal peptide" evidence="5">
    <location>
        <begin position="1"/>
        <end position="20"/>
    </location>
</feature>
<comment type="caution">
    <text evidence="7">The sequence shown here is derived from an EMBL/GenBank/DDBJ whole genome shotgun (WGS) entry which is preliminary data.</text>
</comment>
<dbReference type="PROSITE" id="PS51387">
    <property type="entry name" value="FAD_PCMH"/>
    <property type="match status" value="1"/>
</dbReference>
<keyword evidence="3" id="KW-0274">FAD</keyword>
<dbReference type="InterPro" id="IPR036318">
    <property type="entry name" value="FAD-bd_PCMH-like_sf"/>
</dbReference>
<dbReference type="InterPro" id="IPR006094">
    <property type="entry name" value="Oxid_FAD_bind_N"/>
</dbReference>